<dbReference type="InterPro" id="IPR009057">
    <property type="entry name" value="Homeodomain-like_sf"/>
</dbReference>
<sequence>MAVSGVAGKKLVREEKDVAEIRRPTQERGRQKFEVILDTVDQFLQTREPADIGIYDIAEALGTSPPSVYHFFPTVSLVFVALAERYLEMFRRVDTILPGPFASWQQLLDEQCNQMLKVFEGNSAVRKVILGVGYSSEIRSRDLENNRILAQHVLDGFRAHFVVPEIPGLLDRFIEMSAINDAIWALYLHQDGRLTDHAKEIASRARVAYLRTVLPEYLATK</sequence>
<dbReference type="RefSeq" id="WP_349540874.1">
    <property type="nucleotide sequence ID" value="NZ_JAOALG010000001.1"/>
</dbReference>
<keyword evidence="5" id="KW-1185">Reference proteome</keyword>
<evidence type="ECO:0000256" key="1">
    <source>
        <dbReference type="ARBA" id="ARBA00023125"/>
    </source>
</evidence>
<keyword evidence="1 2" id="KW-0238">DNA-binding</keyword>
<dbReference type="SUPFAM" id="SSF46689">
    <property type="entry name" value="Homeodomain-like"/>
    <property type="match status" value="1"/>
</dbReference>
<accession>A0ABV1LFW0</accession>
<protein>
    <submittedName>
        <fullName evidence="4">TetR/AcrR family transcriptional regulator</fullName>
    </submittedName>
</protein>
<feature type="DNA-binding region" description="H-T-H motif" evidence="2">
    <location>
        <begin position="53"/>
        <end position="72"/>
    </location>
</feature>
<dbReference type="InterPro" id="IPR001647">
    <property type="entry name" value="HTH_TetR"/>
</dbReference>
<evidence type="ECO:0000259" key="3">
    <source>
        <dbReference type="PROSITE" id="PS50977"/>
    </source>
</evidence>
<evidence type="ECO:0000313" key="4">
    <source>
        <dbReference type="EMBL" id="MEQ5837957.1"/>
    </source>
</evidence>
<organism evidence="4 5">
    <name type="scientific">Paraburkholderia acidicola</name>
    <dbReference type="NCBI Taxonomy" id="1912599"/>
    <lineage>
        <taxon>Bacteria</taxon>
        <taxon>Pseudomonadati</taxon>
        <taxon>Pseudomonadota</taxon>
        <taxon>Betaproteobacteria</taxon>
        <taxon>Burkholderiales</taxon>
        <taxon>Burkholderiaceae</taxon>
        <taxon>Paraburkholderia</taxon>
    </lineage>
</organism>
<feature type="domain" description="HTH tetR-type" evidence="3">
    <location>
        <begin position="30"/>
        <end position="90"/>
    </location>
</feature>
<evidence type="ECO:0000313" key="5">
    <source>
        <dbReference type="Proteomes" id="UP001469089"/>
    </source>
</evidence>
<name>A0ABV1LFW0_9BURK</name>
<dbReference type="Gene3D" id="1.10.357.10">
    <property type="entry name" value="Tetracycline Repressor, domain 2"/>
    <property type="match status" value="1"/>
</dbReference>
<reference evidence="4 5" key="1">
    <citation type="journal article" date="2024" name="Chem. Sci.">
        <title>Discovery of a lagriamide polyketide by integrated genome mining, isotopic labeling, and untargeted metabolomics.</title>
        <authorList>
            <person name="Fergusson C.H."/>
            <person name="Saulog J."/>
            <person name="Paulo B.S."/>
            <person name="Wilson D.M."/>
            <person name="Liu D.Y."/>
            <person name="Morehouse N.J."/>
            <person name="Waterworth S."/>
            <person name="Barkei J."/>
            <person name="Gray C.A."/>
            <person name="Kwan J.C."/>
            <person name="Eustaquio A.S."/>
            <person name="Linington R.G."/>
        </authorList>
    </citation>
    <scope>NUCLEOTIDE SEQUENCE [LARGE SCALE GENOMIC DNA]</scope>
    <source>
        <strain evidence="4 5">RL17-338-BIF-B</strain>
    </source>
</reference>
<evidence type="ECO:0000256" key="2">
    <source>
        <dbReference type="PROSITE-ProRule" id="PRU00335"/>
    </source>
</evidence>
<dbReference type="EMBL" id="JAOALG010000001">
    <property type="protein sequence ID" value="MEQ5837957.1"/>
    <property type="molecule type" value="Genomic_DNA"/>
</dbReference>
<proteinExistence type="predicted"/>
<comment type="caution">
    <text evidence="4">The sequence shown here is derived from an EMBL/GenBank/DDBJ whole genome shotgun (WGS) entry which is preliminary data.</text>
</comment>
<dbReference type="Proteomes" id="UP001469089">
    <property type="component" value="Unassembled WGS sequence"/>
</dbReference>
<gene>
    <name evidence="4" type="ORF">N0A02_00700</name>
</gene>
<dbReference type="PROSITE" id="PS50977">
    <property type="entry name" value="HTH_TETR_2"/>
    <property type="match status" value="1"/>
</dbReference>